<protein>
    <submittedName>
        <fullName evidence="1">Uncharacterized protein</fullName>
    </submittedName>
</protein>
<sequence length="85" mass="9971">MTADEYLKAQEANKKIYELARNEEERRAFLAKMMEMEMKFVEENVPLIKVNETINNQSLNFTLSPQNKNKLDSDEAKTLFVKAKK</sequence>
<dbReference type="RefSeq" id="WP_115301776.1">
    <property type="nucleotide sequence ID" value="NZ_CAAAHO010000006.1"/>
</dbReference>
<keyword evidence="2" id="KW-1185">Reference proteome</keyword>
<dbReference type="OrthoDB" id="10017508at2"/>
<gene>
    <name evidence="1" type="ORF">NCTC13315_00515</name>
</gene>
<accession>A0A378HZ27</accession>
<name>A0A378HZ27_9GAMM</name>
<proteinExistence type="predicted"/>
<reference evidence="1 2" key="1">
    <citation type="submission" date="2018-06" db="EMBL/GenBank/DDBJ databases">
        <authorList>
            <consortium name="Pathogen Informatics"/>
            <person name="Doyle S."/>
        </authorList>
    </citation>
    <scope>NUCLEOTIDE SEQUENCE [LARGE SCALE GENOMIC DNA]</scope>
    <source>
        <strain evidence="1 2">NCTC13315</strain>
    </source>
</reference>
<evidence type="ECO:0000313" key="1">
    <source>
        <dbReference type="EMBL" id="STX27993.1"/>
    </source>
</evidence>
<dbReference type="EMBL" id="UGNV01000001">
    <property type="protein sequence ID" value="STX27993.1"/>
    <property type="molecule type" value="Genomic_DNA"/>
</dbReference>
<evidence type="ECO:0000313" key="2">
    <source>
        <dbReference type="Proteomes" id="UP000254968"/>
    </source>
</evidence>
<dbReference type="AlphaFoldDB" id="A0A378HZ27"/>
<organism evidence="1 2">
    <name type="scientific">Legionella beliardensis</name>
    <dbReference type="NCBI Taxonomy" id="91822"/>
    <lineage>
        <taxon>Bacteria</taxon>
        <taxon>Pseudomonadati</taxon>
        <taxon>Pseudomonadota</taxon>
        <taxon>Gammaproteobacteria</taxon>
        <taxon>Legionellales</taxon>
        <taxon>Legionellaceae</taxon>
        <taxon>Legionella</taxon>
    </lineage>
</organism>
<dbReference type="Proteomes" id="UP000254968">
    <property type="component" value="Unassembled WGS sequence"/>
</dbReference>